<dbReference type="PANTHER" id="PTHR43677:SF4">
    <property type="entry name" value="QUINONE OXIDOREDUCTASE-LIKE PROTEIN 2"/>
    <property type="match status" value="1"/>
</dbReference>
<dbReference type="CDD" id="cd08241">
    <property type="entry name" value="QOR1"/>
    <property type="match status" value="1"/>
</dbReference>
<dbReference type="SUPFAM" id="SSF51735">
    <property type="entry name" value="NAD(P)-binding Rossmann-fold domains"/>
    <property type="match status" value="1"/>
</dbReference>
<dbReference type="InterPro" id="IPR036291">
    <property type="entry name" value="NAD(P)-bd_dom_sf"/>
</dbReference>
<organism evidence="2 3">
    <name type="scientific">Bradyrhizobium sediminis</name>
    <dbReference type="NCBI Taxonomy" id="2840469"/>
    <lineage>
        <taxon>Bacteria</taxon>
        <taxon>Pseudomonadati</taxon>
        <taxon>Pseudomonadota</taxon>
        <taxon>Alphaproteobacteria</taxon>
        <taxon>Hyphomicrobiales</taxon>
        <taxon>Nitrobacteraceae</taxon>
        <taxon>Bradyrhizobium</taxon>
    </lineage>
</organism>
<dbReference type="PANTHER" id="PTHR43677">
    <property type="entry name" value="SHORT-CHAIN DEHYDROGENASE/REDUCTASE"/>
    <property type="match status" value="1"/>
</dbReference>
<protein>
    <submittedName>
        <fullName evidence="2">NADPH:quinone oxidoreductase family protein</fullName>
    </submittedName>
</protein>
<dbReference type="SMART" id="SM00829">
    <property type="entry name" value="PKS_ER"/>
    <property type="match status" value="1"/>
</dbReference>
<dbReference type="Pfam" id="PF08240">
    <property type="entry name" value="ADH_N"/>
    <property type="match status" value="1"/>
</dbReference>
<evidence type="ECO:0000313" key="3">
    <source>
        <dbReference type="Proteomes" id="UP000676951"/>
    </source>
</evidence>
<gene>
    <name evidence="2" type="ORF">KMZ93_11005</name>
</gene>
<dbReference type="AlphaFoldDB" id="A0A975P3C3"/>
<dbReference type="InterPro" id="IPR013154">
    <property type="entry name" value="ADH-like_N"/>
</dbReference>
<proteinExistence type="predicted"/>
<dbReference type="RefSeq" id="WP_215606096.1">
    <property type="nucleotide sequence ID" value="NZ_CP076136.1"/>
</dbReference>
<dbReference type="InterPro" id="IPR051397">
    <property type="entry name" value="Zn-ADH-like_protein"/>
</dbReference>
<dbReference type="Pfam" id="PF00107">
    <property type="entry name" value="ADH_zinc_N"/>
    <property type="match status" value="1"/>
</dbReference>
<evidence type="ECO:0000259" key="1">
    <source>
        <dbReference type="SMART" id="SM00829"/>
    </source>
</evidence>
<dbReference type="InterPro" id="IPR011032">
    <property type="entry name" value="GroES-like_sf"/>
</dbReference>
<dbReference type="InterPro" id="IPR020843">
    <property type="entry name" value="ER"/>
</dbReference>
<dbReference type="GO" id="GO:0016491">
    <property type="term" value="F:oxidoreductase activity"/>
    <property type="evidence" value="ECO:0007669"/>
    <property type="project" value="InterPro"/>
</dbReference>
<feature type="domain" description="Enoyl reductase (ER)" evidence="1">
    <location>
        <begin position="11"/>
        <end position="322"/>
    </location>
</feature>
<evidence type="ECO:0000313" key="2">
    <source>
        <dbReference type="EMBL" id="QWG25359.1"/>
    </source>
</evidence>
<dbReference type="Proteomes" id="UP000676951">
    <property type="component" value="Chromosome"/>
</dbReference>
<sequence length="325" mass="34337">MPKKVVCRELGPPESLRLETFASAPLAPGEVRVAIHAAGLNFPDILMVAGEYQLKPPLPFTPGMEAAGEVAEVGADVGGVAVGDRVIVKMRHGAYADEAVVTPSQLTPMPSTFDFAEGATFLAGHGTAYHALIDRGKVQSGEVLLVHGAGGGVGLAAVEMGKMLGATVIAAASSEEKLAVAKARGADHLVLYSREPFRDAVKRITDGRGVDVVFDPVGGEVFENSMRCINWGARLLVIGFTGGIGLARTNLLLIKGASVLGVRAGEAVRRNPELAAVRLKALVEWAEQGKIRPNVSHRLPLEEYAKAMRLLIDRKAIGRVALMMR</sequence>
<dbReference type="Gene3D" id="3.90.180.10">
    <property type="entry name" value="Medium-chain alcohol dehydrogenases, catalytic domain"/>
    <property type="match status" value="1"/>
</dbReference>
<keyword evidence="3" id="KW-1185">Reference proteome</keyword>
<reference evidence="2 3" key="1">
    <citation type="submission" date="2021-06" db="EMBL/GenBank/DDBJ databases">
        <title>Bradyrhizobium sp. S2-11-4 Genome sequencing.</title>
        <authorList>
            <person name="Jin L."/>
        </authorList>
    </citation>
    <scope>NUCLEOTIDE SEQUENCE [LARGE SCALE GENOMIC DNA]</scope>
    <source>
        <strain evidence="2 3">S2-11-4</strain>
    </source>
</reference>
<accession>A0A975P3C3</accession>
<dbReference type="Gene3D" id="3.40.50.720">
    <property type="entry name" value="NAD(P)-binding Rossmann-like Domain"/>
    <property type="match status" value="1"/>
</dbReference>
<name>A0A975P3C3_9BRAD</name>
<dbReference type="SUPFAM" id="SSF50129">
    <property type="entry name" value="GroES-like"/>
    <property type="match status" value="1"/>
</dbReference>
<dbReference type="EMBL" id="CP076136">
    <property type="protein sequence ID" value="QWG25359.1"/>
    <property type="molecule type" value="Genomic_DNA"/>
</dbReference>
<dbReference type="InterPro" id="IPR013149">
    <property type="entry name" value="ADH-like_C"/>
</dbReference>